<keyword evidence="5" id="KW-1185">Reference proteome</keyword>
<dbReference type="RefSeq" id="WP_270122299.1">
    <property type="nucleotide sequence ID" value="NZ_BAAAOM010000008.1"/>
</dbReference>
<dbReference type="PANTHER" id="PTHR30212">
    <property type="entry name" value="PROTEIN YIIM"/>
    <property type="match status" value="1"/>
</dbReference>
<reference evidence="3 5" key="2">
    <citation type="submission" date="2023-07" db="EMBL/GenBank/DDBJ databases">
        <title>Sequencing the genomes of 1000 actinobacteria strains.</title>
        <authorList>
            <person name="Klenk H.-P."/>
        </authorList>
    </citation>
    <scope>NUCLEOTIDE SEQUENCE [LARGE SCALE GENOMIC DNA]</scope>
    <source>
        <strain evidence="3 5">DSM 44724</strain>
    </source>
</reference>
<evidence type="ECO:0000313" key="5">
    <source>
        <dbReference type="Proteomes" id="UP001183604"/>
    </source>
</evidence>
<protein>
    <submittedName>
        <fullName evidence="2 3">MOSC domain-containing protein</fullName>
    </submittedName>
</protein>
<dbReference type="EMBL" id="JAVDYD010000001">
    <property type="protein sequence ID" value="MDR7339961.1"/>
    <property type="molecule type" value="Genomic_DNA"/>
</dbReference>
<sequence>MKIISVNVGKPRDNPWKGLAATYIDKQPVEGPVRVTSPGPKGDGSVGLAGDKVGDVQHHGGTNQAVYVYGSEDYAHFNGLVGRDFGPGAFGENLTTTGYDVNAALIGERWAGPGGLVLQVTGARIPCGTFRGWIAERGWLKTFTREARPGPYMRVVEPGFVEAGAELEVVHRPDHGVTAAMFFRAAMGDKDLVPVVLEAPELPPGEREWLRGNFDA</sequence>
<dbReference type="PROSITE" id="PS51340">
    <property type="entry name" value="MOSC"/>
    <property type="match status" value="1"/>
</dbReference>
<feature type="domain" description="MOSC" evidence="1">
    <location>
        <begin position="27"/>
        <end position="170"/>
    </location>
</feature>
<dbReference type="GO" id="GO:0030151">
    <property type="term" value="F:molybdenum ion binding"/>
    <property type="evidence" value="ECO:0007669"/>
    <property type="project" value="InterPro"/>
</dbReference>
<dbReference type="AlphaFoldDB" id="A0A9X3PID5"/>
<organism evidence="2 4">
    <name type="scientific">Glycomyces lechevalierae</name>
    <dbReference type="NCBI Taxonomy" id="256034"/>
    <lineage>
        <taxon>Bacteria</taxon>
        <taxon>Bacillati</taxon>
        <taxon>Actinomycetota</taxon>
        <taxon>Actinomycetes</taxon>
        <taxon>Glycomycetales</taxon>
        <taxon>Glycomycetaceae</taxon>
        <taxon>Glycomyces</taxon>
    </lineage>
</organism>
<dbReference type="InterPro" id="IPR011037">
    <property type="entry name" value="Pyrv_Knase-like_insert_dom_sf"/>
</dbReference>
<evidence type="ECO:0000259" key="1">
    <source>
        <dbReference type="PROSITE" id="PS51340"/>
    </source>
</evidence>
<gene>
    <name evidence="3" type="ORF">J2S69_003680</name>
    <name evidence="2" type="ORF">O2L01_12670</name>
</gene>
<dbReference type="Gene3D" id="2.40.33.20">
    <property type="entry name" value="PK beta-barrel domain-like"/>
    <property type="match status" value="1"/>
</dbReference>
<dbReference type="PANTHER" id="PTHR30212:SF2">
    <property type="entry name" value="PROTEIN YIIM"/>
    <property type="match status" value="1"/>
</dbReference>
<dbReference type="InterPro" id="IPR052353">
    <property type="entry name" value="Benzoxazolinone_Detox_Enz"/>
</dbReference>
<dbReference type="GO" id="GO:0030170">
    <property type="term" value="F:pyridoxal phosphate binding"/>
    <property type="evidence" value="ECO:0007669"/>
    <property type="project" value="InterPro"/>
</dbReference>
<evidence type="ECO:0000313" key="3">
    <source>
        <dbReference type="EMBL" id="MDR7339961.1"/>
    </source>
</evidence>
<dbReference type="SUPFAM" id="SSF50800">
    <property type="entry name" value="PK beta-barrel domain-like"/>
    <property type="match status" value="1"/>
</dbReference>
<dbReference type="Pfam" id="PF03473">
    <property type="entry name" value="MOSC"/>
    <property type="match status" value="1"/>
</dbReference>
<dbReference type="Proteomes" id="UP001145799">
    <property type="component" value="Unassembled WGS sequence"/>
</dbReference>
<dbReference type="InterPro" id="IPR005302">
    <property type="entry name" value="MoCF_Sase_C"/>
</dbReference>
<accession>A0A9X3PID5</accession>
<evidence type="ECO:0000313" key="4">
    <source>
        <dbReference type="Proteomes" id="UP001145799"/>
    </source>
</evidence>
<proteinExistence type="predicted"/>
<evidence type="ECO:0000313" key="2">
    <source>
        <dbReference type="EMBL" id="MDA1385840.1"/>
    </source>
</evidence>
<dbReference type="EMBL" id="JAPZVQ010000006">
    <property type="protein sequence ID" value="MDA1385840.1"/>
    <property type="molecule type" value="Genomic_DNA"/>
</dbReference>
<dbReference type="Proteomes" id="UP001183604">
    <property type="component" value="Unassembled WGS sequence"/>
</dbReference>
<reference evidence="2" key="1">
    <citation type="submission" date="2022-12" db="EMBL/GenBank/DDBJ databases">
        <title>Gycomyces niveus sp.nov., a novel actinomycete isolated from soil in Shouguang.</title>
        <authorList>
            <person name="Yang X."/>
        </authorList>
    </citation>
    <scope>NUCLEOTIDE SEQUENCE</scope>
    <source>
        <strain evidence="2">DSM 44724</strain>
    </source>
</reference>
<dbReference type="GO" id="GO:0003824">
    <property type="term" value="F:catalytic activity"/>
    <property type="evidence" value="ECO:0007669"/>
    <property type="project" value="InterPro"/>
</dbReference>
<comment type="caution">
    <text evidence="2">The sequence shown here is derived from an EMBL/GenBank/DDBJ whole genome shotgun (WGS) entry which is preliminary data.</text>
</comment>
<name>A0A9X3PID5_9ACTN</name>